<reference evidence="1" key="1">
    <citation type="submission" date="2021-02" db="EMBL/GenBank/DDBJ databases">
        <title>Comparative genomics of Ferrovum myxofaciens strains, predominant extremophile bacteria forming large biofilm stalactites in acid mine ecosystems.</title>
        <authorList>
            <person name="Burkartova K."/>
            <person name="Ridl J."/>
            <person name="Pajer P."/>
            <person name="Falteisek L."/>
        </authorList>
    </citation>
    <scope>NUCLEOTIDE SEQUENCE</scope>
    <source>
        <strain evidence="1">MI1III</strain>
    </source>
</reference>
<accession>A0A9E6SXZ5</accession>
<dbReference type="AlphaFoldDB" id="A0A9E6SXZ5"/>
<name>A0A9E6SXZ5_9PROT</name>
<evidence type="ECO:0000313" key="1">
    <source>
        <dbReference type="EMBL" id="QWY77963.1"/>
    </source>
</evidence>
<evidence type="ECO:0000313" key="2">
    <source>
        <dbReference type="Proteomes" id="UP000683551"/>
    </source>
</evidence>
<proteinExistence type="predicted"/>
<protein>
    <submittedName>
        <fullName evidence="1">Uncharacterized protein</fullName>
    </submittedName>
</protein>
<organism evidence="1 2">
    <name type="scientific">Ferrovum myxofaciens</name>
    <dbReference type="NCBI Taxonomy" id="416213"/>
    <lineage>
        <taxon>Bacteria</taxon>
        <taxon>Pseudomonadati</taxon>
        <taxon>Pseudomonadota</taxon>
        <taxon>Betaproteobacteria</taxon>
        <taxon>Ferrovales</taxon>
        <taxon>Ferrovaceae</taxon>
        <taxon>Ferrovum</taxon>
    </lineage>
</organism>
<sequence>MGQNRFAIDAVYEKVINIFGRSAESKLRPTIEMKQECQPVPADEGLRQEISDLRSELIDFKLMVGKEKVYQARLFCNYRLRTIAKKHAHQPYLDRSDRKWMMEAKSLVEYFSKCEDADAKEACAILMPYLPAAKRTYPQTEPDQT</sequence>
<gene>
    <name evidence="1" type="ORF">JZL65_02430</name>
</gene>
<dbReference type="RefSeq" id="WP_273145450.1">
    <property type="nucleotide sequence ID" value="NZ_CP053675.1"/>
</dbReference>
<dbReference type="EMBL" id="CP071137">
    <property type="protein sequence ID" value="QWY77963.1"/>
    <property type="molecule type" value="Genomic_DNA"/>
</dbReference>
<dbReference type="Proteomes" id="UP000683551">
    <property type="component" value="Chromosome"/>
</dbReference>